<comment type="caution">
    <text evidence="3">The sequence shown here is derived from an EMBL/GenBank/DDBJ whole genome shotgun (WGS) entry which is preliminary data.</text>
</comment>
<dbReference type="NCBIfam" id="TIGR01845">
    <property type="entry name" value="outer_NodT"/>
    <property type="match status" value="1"/>
</dbReference>
<organism evidence="3 4">
    <name type="scientific">Hydrogenophaga electricum</name>
    <dbReference type="NCBI Taxonomy" id="1230953"/>
    <lineage>
        <taxon>Bacteria</taxon>
        <taxon>Pseudomonadati</taxon>
        <taxon>Pseudomonadota</taxon>
        <taxon>Betaproteobacteria</taxon>
        <taxon>Burkholderiales</taxon>
        <taxon>Comamonadaceae</taxon>
        <taxon>Hydrogenophaga</taxon>
    </lineage>
</organism>
<dbReference type="Pfam" id="PF02321">
    <property type="entry name" value="OEP"/>
    <property type="match status" value="2"/>
</dbReference>
<reference evidence="4" key="1">
    <citation type="journal article" date="2019" name="Int. J. Syst. Evol. Microbiol.">
        <title>The Global Catalogue of Microorganisms (GCM) 10K type strain sequencing project: providing services to taxonomists for standard genome sequencing and annotation.</title>
        <authorList>
            <consortium name="The Broad Institute Genomics Platform"/>
            <consortium name="The Broad Institute Genome Sequencing Center for Infectious Disease"/>
            <person name="Wu L."/>
            <person name="Ma J."/>
        </authorList>
    </citation>
    <scope>NUCLEOTIDE SEQUENCE [LARGE SCALE GENOMIC DNA]</scope>
    <source>
        <strain evidence="4">NBRC 109341</strain>
    </source>
</reference>
<sequence length="466" mass="48464">MAMAGAALLGGCAAVRPPDPATPVMPATWYAPPLAHQGSTAALTDWWGQFGDPTLADWMARAQALSPSVGSARAQVFSARASLAGAQAAGGPQVAAVATAVRAPDTTLPLGTTVSAGLQASWEMDLWGGQSAAVRGAQADEAGARAGWHAARVLVAAETAQAYYGYRLCLAQLAVTADDRDSRERTARSSAVTEKAGLTAPAVAALARASHAEGSNRYQQQRAACEGQLKALVALTGLAEPTLRDQVAAAPALPGHDRLQAMLAVNAVPAEVIRQRPDVYQAQQALVAASEAVSVSQAALWPSLSLQGNVLRNRFRGGDLDISVNSWSVGPFTLSLPLLGRQGLQGRAEAAQAHYDAAAQAYAATLRQAVAEVERSLVTLSSLAERVSATQTAVEGYTRSFEATEARYRVGLANLTELEDARRLKLAADSAAVALLQERLGAWITLYVALGGGFDPQAQSEWKAPA</sequence>
<dbReference type="InterPro" id="IPR010131">
    <property type="entry name" value="MdtP/NodT-like"/>
</dbReference>
<dbReference type="PANTHER" id="PTHR30203:SF29">
    <property type="entry name" value="PROTEIN CYAE"/>
    <property type="match status" value="1"/>
</dbReference>
<keyword evidence="4" id="KW-1185">Reference proteome</keyword>
<keyword evidence="2" id="KW-0564">Palmitate</keyword>
<dbReference type="Proteomes" id="UP001156903">
    <property type="component" value="Unassembled WGS sequence"/>
</dbReference>
<gene>
    <name evidence="3" type="ORF">GCM10007935_03770</name>
</gene>
<accession>A0ABQ6BZM4</accession>
<dbReference type="Gene3D" id="2.20.200.10">
    <property type="entry name" value="Outer membrane efflux proteins (OEP)"/>
    <property type="match status" value="1"/>
</dbReference>
<evidence type="ECO:0000256" key="1">
    <source>
        <dbReference type="ARBA" id="ARBA00007613"/>
    </source>
</evidence>
<evidence type="ECO:0000256" key="2">
    <source>
        <dbReference type="RuleBase" id="RU362097"/>
    </source>
</evidence>
<dbReference type="Gene3D" id="1.20.1600.10">
    <property type="entry name" value="Outer membrane efflux proteins (OEP)"/>
    <property type="match status" value="1"/>
</dbReference>
<comment type="subcellular location">
    <subcellularLocation>
        <location evidence="2">Cell membrane</location>
        <topology evidence="2">Lipid-anchor</topology>
    </subcellularLocation>
</comment>
<proteinExistence type="inferred from homology"/>
<comment type="similarity">
    <text evidence="1 2">Belongs to the outer membrane factor (OMF) (TC 1.B.17) family.</text>
</comment>
<keyword evidence="2" id="KW-0449">Lipoprotein</keyword>
<dbReference type="EMBL" id="BSPB01000002">
    <property type="protein sequence ID" value="GLS12949.1"/>
    <property type="molecule type" value="Genomic_DNA"/>
</dbReference>
<dbReference type="SUPFAM" id="SSF56954">
    <property type="entry name" value="Outer membrane efflux proteins (OEP)"/>
    <property type="match status" value="1"/>
</dbReference>
<evidence type="ECO:0000313" key="4">
    <source>
        <dbReference type="Proteomes" id="UP001156903"/>
    </source>
</evidence>
<keyword evidence="2" id="KW-1134">Transmembrane beta strand</keyword>
<evidence type="ECO:0000313" key="3">
    <source>
        <dbReference type="EMBL" id="GLS12949.1"/>
    </source>
</evidence>
<keyword evidence="2" id="KW-0472">Membrane</keyword>
<keyword evidence="2" id="KW-0812">Transmembrane</keyword>
<protein>
    <submittedName>
        <fullName evidence="3">Membrane protein</fullName>
    </submittedName>
</protein>
<name>A0ABQ6BZM4_9BURK</name>
<dbReference type="PANTHER" id="PTHR30203">
    <property type="entry name" value="OUTER MEMBRANE CATION EFFLUX PROTEIN"/>
    <property type="match status" value="1"/>
</dbReference>
<dbReference type="InterPro" id="IPR003423">
    <property type="entry name" value="OMP_efflux"/>
</dbReference>